<dbReference type="InParanoid" id="A0A409X0E1"/>
<comment type="caution">
    <text evidence="2">The sequence shown here is derived from an EMBL/GenBank/DDBJ whole genome shotgun (WGS) entry which is preliminary data.</text>
</comment>
<sequence length="121" mass="13865">MSPSTNVVYDTHAIALPRDLYSVLDVELKSDLAYAWSLAPNRRFLLKMECIQERAYALQTTPDMDFIRSRIAYLIRAIKRAVVERIELSRLQLEGDKTTLEVEPMASWDQGSESEMPSLVD</sequence>
<organism evidence="2 3">
    <name type="scientific">Gymnopilus dilepis</name>
    <dbReference type="NCBI Taxonomy" id="231916"/>
    <lineage>
        <taxon>Eukaryota</taxon>
        <taxon>Fungi</taxon>
        <taxon>Dikarya</taxon>
        <taxon>Basidiomycota</taxon>
        <taxon>Agaricomycotina</taxon>
        <taxon>Agaricomycetes</taxon>
        <taxon>Agaricomycetidae</taxon>
        <taxon>Agaricales</taxon>
        <taxon>Agaricineae</taxon>
        <taxon>Hymenogastraceae</taxon>
        <taxon>Gymnopilus</taxon>
    </lineage>
</organism>
<dbReference type="AlphaFoldDB" id="A0A409X0E1"/>
<dbReference type="Proteomes" id="UP000284706">
    <property type="component" value="Unassembled WGS sequence"/>
</dbReference>
<name>A0A409X0E1_9AGAR</name>
<dbReference type="OrthoDB" id="10497140at2759"/>
<evidence type="ECO:0000256" key="1">
    <source>
        <dbReference type="SAM" id="MobiDB-lite"/>
    </source>
</evidence>
<evidence type="ECO:0000313" key="3">
    <source>
        <dbReference type="Proteomes" id="UP000284706"/>
    </source>
</evidence>
<gene>
    <name evidence="2" type="ORF">CVT26_013047</name>
</gene>
<dbReference type="EMBL" id="NHYE01004504">
    <property type="protein sequence ID" value="PPQ84243.1"/>
    <property type="molecule type" value="Genomic_DNA"/>
</dbReference>
<feature type="region of interest" description="Disordered" evidence="1">
    <location>
        <begin position="102"/>
        <end position="121"/>
    </location>
</feature>
<reference evidence="2 3" key="1">
    <citation type="journal article" date="2018" name="Evol. Lett.">
        <title>Horizontal gene cluster transfer increased hallucinogenic mushroom diversity.</title>
        <authorList>
            <person name="Reynolds H.T."/>
            <person name="Vijayakumar V."/>
            <person name="Gluck-Thaler E."/>
            <person name="Korotkin H.B."/>
            <person name="Matheny P.B."/>
            <person name="Slot J.C."/>
        </authorList>
    </citation>
    <scope>NUCLEOTIDE SEQUENCE [LARGE SCALE GENOMIC DNA]</scope>
    <source>
        <strain evidence="2 3">SRW20</strain>
    </source>
</reference>
<evidence type="ECO:0000313" key="2">
    <source>
        <dbReference type="EMBL" id="PPQ84243.1"/>
    </source>
</evidence>
<accession>A0A409X0E1</accession>
<protein>
    <submittedName>
        <fullName evidence="2">Uncharacterized protein</fullName>
    </submittedName>
</protein>
<proteinExistence type="predicted"/>
<keyword evidence="3" id="KW-1185">Reference proteome</keyword>